<keyword evidence="2" id="KW-0040">ANK repeat</keyword>
<dbReference type="PROSITE" id="PS50088">
    <property type="entry name" value="ANK_REPEAT"/>
    <property type="match status" value="1"/>
</dbReference>
<dbReference type="InterPro" id="IPR050776">
    <property type="entry name" value="Ank_Repeat/CDKN_Inhibitor"/>
</dbReference>
<accession>A0A182J6Z4</accession>
<dbReference type="EnsemblMetazoa" id="AATE012554-RA">
    <property type="protein sequence ID" value="AATE012554-PA.1"/>
    <property type="gene ID" value="AATE012554"/>
</dbReference>
<dbReference type="InterPro" id="IPR002110">
    <property type="entry name" value="Ankyrin_rpt"/>
</dbReference>
<keyword evidence="1" id="KW-0677">Repeat</keyword>
<organism evidence="3">
    <name type="scientific">Anopheles atroparvus</name>
    <name type="common">European mosquito</name>
    <dbReference type="NCBI Taxonomy" id="41427"/>
    <lineage>
        <taxon>Eukaryota</taxon>
        <taxon>Metazoa</taxon>
        <taxon>Ecdysozoa</taxon>
        <taxon>Arthropoda</taxon>
        <taxon>Hexapoda</taxon>
        <taxon>Insecta</taxon>
        <taxon>Pterygota</taxon>
        <taxon>Neoptera</taxon>
        <taxon>Endopterygota</taxon>
        <taxon>Diptera</taxon>
        <taxon>Nematocera</taxon>
        <taxon>Culicoidea</taxon>
        <taxon>Culicidae</taxon>
        <taxon>Anophelinae</taxon>
        <taxon>Anopheles</taxon>
    </lineage>
</organism>
<evidence type="ECO:0000256" key="2">
    <source>
        <dbReference type="ARBA" id="ARBA00023043"/>
    </source>
</evidence>
<sequence>MAGRNRFHTAATVGNLPILREATRWEANSVDANLLTPVLLAAASGQSVALTVLLKRGGDPAKTDRSGNSALHLAAAGGHRKCVECLLAAGCGVFEMNTAGRRALDVARLHRQFEVVEVLEGFEADLAGRDPGKCDEQRKRAAKQYEKLKLRYGAVISLNLGDSFRALEEHTALEEESA</sequence>
<dbReference type="PROSITE" id="PS50297">
    <property type="entry name" value="ANK_REP_REGION"/>
    <property type="match status" value="1"/>
</dbReference>
<name>A0A182J6Z4_ANOAO</name>
<dbReference type="STRING" id="41427.A0A182J6Z4"/>
<evidence type="ECO:0000256" key="1">
    <source>
        <dbReference type="ARBA" id="ARBA00022737"/>
    </source>
</evidence>
<dbReference type="VEuPathDB" id="VectorBase:AATE012554"/>
<dbReference type="PANTHER" id="PTHR24201:SF15">
    <property type="entry name" value="ANKYRIN REPEAT DOMAIN-CONTAINING PROTEIN 66"/>
    <property type="match status" value="1"/>
</dbReference>
<protein>
    <submittedName>
        <fullName evidence="3">ANK_REP_REGION domain-containing protein</fullName>
    </submittedName>
</protein>
<dbReference type="SUPFAM" id="SSF48403">
    <property type="entry name" value="Ankyrin repeat"/>
    <property type="match status" value="1"/>
</dbReference>
<dbReference type="InterPro" id="IPR036770">
    <property type="entry name" value="Ankyrin_rpt-contain_sf"/>
</dbReference>
<dbReference type="PANTHER" id="PTHR24201">
    <property type="entry name" value="ANK_REP_REGION DOMAIN-CONTAINING PROTEIN"/>
    <property type="match status" value="1"/>
</dbReference>
<dbReference type="AlphaFoldDB" id="A0A182J6Z4"/>
<dbReference type="Gene3D" id="1.25.40.20">
    <property type="entry name" value="Ankyrin repeat-containing domain"/>
    <property type="match status" value="1"/>
</dbReference>
<dbReference type="Pfam" id="PF12796">
    <property type="entry name" value="Ank_2"/>
    <property type="match status" value="1"/>
</dbReference>
<proteinExistence type="predicted"/>
<dbReference type="SMART" id="SM00248">
    <property type="entry name" value="ANK"/>
    <property type="match status" value="3"/>
</dbReference>
<reference evidence="3" key="1">
    <citation type="submission" date="2022-08" db="UniProtKB">
        <authorList>
            <consortium name="EnsemblMetazoa"/>
        </authorList>
    </citation>
    <scope>IDENTIFICATION</scope>
    <source>
        <strain evidence="3">EBRO</strain>
    </source>
</reference>
<evidence type="ECO:0000313" key="3">
    <source>
        <dbReference type="EnsemblMetazoa" id="AATE012554-PA.1"/>
    </source>
</evidence>